<keyword evidence="5" id="KW-1185">Reference proteome</keyword>
<evidence type="ECO:0000256" key="1">
    <source>
        <dbReference type="SAM" id="MobiDB-lite"/>
    </source>
</evidence>
<evidence type="ECO:0000259" key="2">
    <source>
        <dbReference type="PROSITE" id="PS50055"/>
    </source>
</evidence>
<reference evidence="4" key="1">
    <citation type="submission" date="2022-04" db="EMBL/GenBank/DDBJ databases">
        <title>Carnegiea gigantea Genome sequencing and assembly v2.</title>
        <authorList>
            <person name="Copetti D."/>
            <person name="Sanderson M.J."/>
            <person name="Burquez A."/>
            <person name="Wojciechowski M.F."/>
        </authorList>
    </citation>
    <scope>NUCLEOTIDE SEQUENCE</scope>
    <source>
        <strain evidence="4">SGP5-SGP5p</strain>
        <tissue evidence="4">Aerial part</tissue>
    </source>
</reference>
<dbReference type="PANTHER" id="PTHR19134">
    <property type="entry name" value="RECEPTOR-TYPE TYROSINE-PROTEIN PHOSPHATASE"/>
    <property type="match status" value="1"/>
</dbReference>
<dbReference type="Pfam" id="PF00102">
    <property type="entry name" value="Y_phosphatase"/>
    <property type="match status" value="1"/>
</dbReference>
<proteinExistence type="predicted"/>
<name>A0A9Q1JUS2_9CARY</name>
<evidence type="ECO:0000313" key="5">
    <source>
        <dbReference type="Proteomes" id="UP001153076"/>
    </source>
</evidence>
<evidence type="ECO:0000259" key="3">
    <source>
        <dbReference type="PROSITE" id="PS50056"/>
    </source>
</evidence>
<comment type="caution">
    <text evidence="4">The sequence shown here is derived from an EMBL/GenBank/DDBJ whole genome shotgun (WGS) entry which is preliminary data.</text>
</comment>
<dbReference type="SMART" id="SM00404">
    <property type="entry name" value="PTPc_motif"/>
    <property type="match status" value="1"/>
</dbReference>
<dbReference type="SMART" id="SM00194">
    <property type="entry name" value="PTPc"/>
    <property type="match status" value="1"/>
</dbReference>
<dbReference type="InterPro" id="IPR000387">
    <property type="entry name" value="Tyr_Pase_dom"/>
</dbReference>
<organism evidence="4 5">
    <name type="scientific">Carnegiea gigantea</name>
    <dbReference type="NCBI Taxonomy" id="171969"/>
    <lineage>
        <taxon>Eukaryota</taxon>
        <taxon>Viridiplantae</taxon>
        <taxon>Streptophyta</taxon>
        <taxon>Embryophyta</taxon>
        <taxon>Tracheophyta</taxon>
        <taxon>Spermatophyta</taxon>
        <taxon>Magnoliopsida</taxon>
        <taxon>eudicotyledons</taxon>
        <taxon>Gunneridae</taxon>
        <taxon>Pentapetalae</taxon>
        <taxon>Caryophyllales</taxon>
        <taxon>Cactineae</taxon>
        <taxon>Cactaceae</taxon>
        <taxon>Cactoideae</taxon>
        <taxon>Echinocereeae</taxon>
        <taxon>Carnegiea</taxon>
    </lineage>
</organism>
<gene>
    <name evidence="4" type="ORF">Cgig2_014927</name>
</gene>
<dbReference type="PRINTS" id="PR00700">
    <property type="entry name" value="PRTYPHPHTASE"/>
</dbReference>
<dbReference type="InterPro" id="IPR000242">
    <property type="entry name" value="PTP_cat"/>
</dbReference>
<feature type="domain" description="Tyrosine specific protein phosphatases" evidence="3">
    <location>
        <begin position="165"/>
        <end position="216"/>
    </location>
</feature>
<feature type="region of interest" description="Disordered" evidence="1">
    <location>
        <begin position="237"/>
        <end position="289"/>
    </location>
</feature>
<feature type="compositionally biased region" description="Basic and acidic residues" evidence="1">
    <location>
        <begin position="249"/>
        <end position="270"/>
    </location>
</feature>
<evidence type="ECO:0000313" key="4">
    <source>
        <dbReference type="EMBL" id="KAJ8431434.1"/>
    </source>
</evidence>
<dbReference type="EMBL" id="JAKOGI010000688">
    <property type="protein sequence ID" value="KAJ8431434.1"/>
    <property type="molecule type" value="Genomic_DNA"/>
</dbReference>
<dbReference type="OrthoDB" id="10253954at2759"/>
<dbReference type="InterPro" id="IPR003595">
    <property type="entry name" value="Tyr_Pase_cat"/>
</dbReference>
<feature type="domain" description="Tyrosine-protein phosphatase" evidence="2">
    <location>
        <begin position="25"/>
        <end position="225"/>
    </location>
</feature>
<dbReference type="PANTHER" id="PTHR19134:SF449">
    <property type="entry name" value="TYROSINE-PROTEIN PHOSPHATASE 1"/>
    <property type="match status" value="1"/>
</dbReference>
<dbReference type="Proteomes" id="UP001153076">
    <property type="component" value="Unassembled WGS sequence"/>
</dbReference>
<protein>
    <submittedName>
        <fullName evidence="4">Uncharacterized protein</fullName>
    </submittedName>
</protein>
<dbReference type="PROSITE" id="PS50055">
    <property type="entry name" value="TYR_PHOSPHATASE_PTP"/>
    <property type="match status" value="1"/>
</dbReference>
<dbReference type="InterPro" id="IPR029021">
    <property type="entry name" value="Prot-tyrosine_phosphatase-like"/>
</dbReference>
<dbReference type="InterPro" id="IPR050348">
    <property type="entry name" value="Protein-Tyr_Phosphatase"/>
</dbReference>
<dbReference type="SUPFAM" id="SSF52799">
    <property type="entry name" value="(Phosphotyrosine protein) phosphatases II"/>
    <property type="match status" value="1"/>
</dbReference>
<dbReference type="PROSITE" id="PS50056">
    <property type="entry name" value="TYR_PHOSPHATASE_2"/>
    <property type="match status" value="1"/>
</dbReference>
<dbReference type="GO" id="GO:0004725">
    <property type="term" value="F:protein tyrosine phosphatase activity"/>
    <property type="evidence" value="ECO:0007669"/>
    <property type="project" value="InterPro"/>
</dbReference>
<sequence>MGTSIDERLELAEFTKLCTVALRAINLGKNRYDDISPVEGSPQFIAAQGPMRCTCEDFWEMVLQYRCPAIVMLTCLVDQTQFVKCDDYFQQEDGPRKFGNISVITKQMAKTESSLVLRLLEVTKAKSEEPPLSVLHIHYPDWPDHSVPEDTLAIREILKRTYNLSPGVGRTGTYCVIHDTIQRILAGDMTALDVVNTLAVFRSQREEMVQNLDQYFYCHEAVVDALEEVISGYNAENKLSSSAGNGEDVETKRVREPCDETPHQDKRPRVDSPGASEARHQGNHHANAP</sequence>
<dbReference type="Gene3D" id="3.90.190.10">
    <property type="entry name" value="Protein tyrosine phosphatase superfamily"/>
    <property type="match status" value="1"/>
</dbReference>
<accession>A0A9Q1JUS2</accession>
<dbReference type="AlphaFoldDB" id="A0A9Q1JUS2"/>